<feature type="repeat" description="TPR" evidence="1">
    <location>
        <begin position="62"/>
        <end position="95"/>
    </location>
</feature>
<dbReference type="EMBL" id="QOVW01000089">
    <property type="protein sequence ID" value="RDB35346.1"/>
    <property type="molecule type" value="Genomic_DNA"/>
</dbReference>
<dbReference type="Gene3D" id="1.25.40.10">
    <property type="entry name" value="Tetratricopeptide repeat domain"/>
    <property type="match status" value="2"/>
</dbReference>
<organism evidence="2 3">
    <name type="scientific">Spirobacillus cienkowskii</name>
    <dbReference type="NCBI Taxonomy" id="495820"/>
    <lineage>
        <taxon>Bacteria</taxon>
        <taxon>Pseudomonadati</taxon>
        <taxon>Bdellovibrionota</taxon>
        <taxon>Oligoflexia</taxon>
        <taxon>Silvanigrellales</taxon>
        <taxon>Spirobacillus</taxon>
    </lineage>
</organism>
<protein>
    <submittedName>
        <fullName evidence="2">Uncharacterized protein</fullName>
    </submittedName>
</protein>
<keyword evidence="3" id="KW-1185">Reference proteome</keyword>
<dbReference type="PANTHER" id="PTHR44117:SF1">
    <property type="entry name" value="INTRAFLAGELLAR TRANSPORT PROTEIN 88 HOMOLOG"/>
    <property type="match status" value="1"/>
</dbReference>
<evidence type="ECO:0000256" key="1">
    <source>
        <dbReference type="PROSITE-ProRule" id="PRU00339"/>
    </source>
</evidence>
<reference evidence="2" key="1">
    <citation type="submission" date="2018-04" db="EMBL/GenBank/DDBJ databases">
        <title>Draft genome sequence of the Candidatus Spirobacillus cienkowskii, a pathogen of freshwater Daphnia species, reconstructed from hemolymph metagenomic reads.</title>
        <authorList>
            <person name="Bresciani L."/>
            <person name="Lemos L.N."/>
            <person name="Wale N."/>
            <person name="Lin J.Y."/>
            <person name="Fernandes G.R."/>
            <person name="Duffy M.A."/>
            <person name="Rodrigues J.M."/>
        </authorList>
    </citation>
    <scope>NUCLEOTIDE SEQUENCE [LARGE SCALE GENOMIC DNA]</scope>
    <source>
        <strain evidence="2">Binning01</strain>
    </source>
</reference>
<dbReference type="InterPro" id="IPR011990">
    <property type="entry name" value="TPR-like_helical_dom_sf"/>
</dbReference>
<feature type="repeat" description="TPR" evidence="1">
    <location>
        <begin position="96"/>
        <end position="129"/>
    </location>
</feature>
<dbReference type="Proteomes" id="UP000253934">
    <property type="component" value="Unassembled WGS sequence"/>
</dbReference>
<dbReference type="GO" id="GO:0019894">
    <property type="term" value="F:kinesin binding"/>
    <property type="evidence" value="ECO:0007669"/>
    <property type="project" value="TreeGrafter"/>
</dbReference>
<evidence type="ECO:0000313" key="2">
    <source>
        <dbReference type="EMBL" id="RDB35346.1"/>
    </source>
</evidence>
<dbReference type="SUPFAM" id="SSF48452">
    <property type="entry name" value="TPR-like"/>
    <property type="match status" value="2"/>
</dbReference>
<gene>
    <name evidence="2" type="ORF">DCC88_10645</name>
</gene>
<dbReference type="PANTHER" id="PTHR44117">
    <property type="entry name" value="INTRAFLAGELLAR TRANSPORT PROTEIN 88 HOMOLOG"/>
    <property type="match status" value="1"/>
</dbReference>
<sequence>MLLKRLAHDRQTQLWKNKIRNLAERNSRVNIINRHKLSVSLITLIIAFSQGCTSTSSKTPNSLSYILSGNKFAEKGEFARSAEQYKNALKEEPNSSTAKRNLGLVYVKMNKFKEAANLLSEVSSAYPKDPELFYFLGEAYRGLSLEQKAILNYKQSLGLAPNDLRTIKSLSWVYLKTGEINEAEQLIKKNYEKNPLDLQLLLIMSSIDVKKGRYSKAIKEMKEFEKSDFKIISRDKTTAETEKILLLNVLGNAYLGINDCVKAQKIFDLVLQSRPFLASTLTDSAKCDLKSNNLSLAMGKLEKAYSAEPDYPESLFLLGKIYTQYDPKKAVFYYKRFLELSSENQSFINEFKQAQASINSLESKNLPSSQKSD</sequence>
<comment type="caution">
    <text evidence="2">The sequence shown here is derived from an EMBL/GenBank/DDBJ whole genome shotgun (WGS) entry which is preliminary data.</text>
</comment>
<accession>A0A369KW02</accession>
<feature type="repeat" description="TPR" evidence="1">
    <location>
        <begin position="130"/>
        <end position="163"/>
    </location>
</feature>
<dbReference type="InterPro" id="IPR019734">
    <property type="entry name" value="TPR_rpt"/>
</dbReference>
<dbReference type="GO" id="GO:0005814">
    <property type="term" value="C:centriole"/>
    <property type="evidence" value="ECO:0007669"/>
    <property type="project" value="TreeGrafter"/>
</dbReference>
<evidence type="ECO:0000313" key="3">
    <source>
        <dbReference type="Proteomes" id="UP000253934"/>
    </source>
</evidence>
<dbReference type="PROSITE" id="PS50005">
    <property type="entry name" value="TPR"/>
    <property type="match status" value="3"/>
</dbReference>
<dbReference type="Pfam" id="PF14559">
    <property type="entry name" value="TPR_19"/>
    <property type="match status" value="1"/>
</dbReference>
<name>A0A369KW02_9BACT</name>
<dbReference type="SMART" id="SM00028">
    <property type="entry name" value="TPR"/>
    <property type="match status" value="6"/>
</dbReference>
<keyword evidence="1" id="KW-0802">TPR repeat</keyword>
<dbReference type="AlphaFoldDB" id="A0A369KW02"/>
<proteinExistence type="predicted"/>